<proteinExistence type="predicted"/>
<dbReference type="AlphaFoldDB" id="A0A0L7QZM8"/>
<name>A0A0L7QZM8_9HYME</name>
<evidence type="ECO:0000313" key="2">
    <source>
        <dbReference type="Proteomes" id="UP000053825"/>
    </source>
</evidence>
<sequence>MNDYLNILKKYVKNRDENLGIVDCFKFYSNNDPKHTSPVAKFLFPRINYKDYFVRGGPLRSSSDANKSGCMKEESFIKVAKHFVQYMKPSKKKEDLIIRVIGEIRPNLCAGVIENRVCRIHSSKRNRGGHLNDIVFRV</sequence>
<evidence type="ECO:0000313" key="1">
    <source>
        <dbReference type="EMBL" id="KOC64007.1"/>
    </source>
</evidence>
<reference evidence="1 2" key="1">
    <citation type="submission" date="2015-07" db="EMBL/GenBank/DDBJ databases">
        <title>The genome of Habropoda laboriosa.</title>
        <authorList>
            <person name="Pan H."/>
            <person name="Kapheim K."/>
        </authorList>
    </citation>
    <scope>NUCLEOTIDE SEQUENCE [LARGE SCALE GENOMIC DNA]</scope>
    <source>
        <strain evidence="1">0110345459</strain>
    </source>
</reference>
<accession>A0A0L7QZM8</accession>
<dbReference type="Proteomes" id="UP000053825">
    <property type="component" value="Unassembled WGS sequence"/>
</dbReference>
<protein>
    <submittedName>
        <fullName evidence="1">Uncharacterized protein</fullName>
    </submittedName>
</protein>
<keyword evidence="2" id="KW-1185">Reference proteome</keyword>
<gene>
    <name evidence="1" type="ORF">WH47_02328</name>
</gene>
<dbReference type="EMBL" id="KQ414680">
    <property type="protein sequence ID" value="KOC64007.1"/>
    <property type="molecule type" value="Genomic_DNA"/>
</dbReference>
<organism evidence="1 2">
    <name type="scientific">Habropoda laboriosa</name>
    <dbReference type="NCBI Taxonomy" id="597456"/>
    <lineage>
        <taxon>Eukaryota</taxon>
        <taxon>Metazoa</taxon>
        <taxon>Ecdysozoa</taxon>
        <taxon>Arthropoda</taxon>
        <taxon>Hexapoda</taxon>
        <taxon>Insecta</taxon>
        <taxon>Pterygota</taxon>
        <taxon>Neoptera</taxon>
        <taxon>Endopterygota</taxon>
        <taxon>Hymenoptera</taxon>
        <taxon>Apocrita</taxon>
        <taxon>Aculeata</taxon>
        <taxon>Apoidea</taxon>
        <taxon>Anthophila</taxon>
        <taxon>Apidae</taxon>
        <taxon>Habropoda</taxon>
    </lineage>
</organism>